<organism evidence="3 4">
    <name type="scientific">Cirrhinus molitorella</name>
    <name type="common">mud carp</name>
    <dbReference type="NCBI Taxonomy" id="172907"/>
    <lineage>
        <taxon>Eukaryota</taxon>
        <taxon>Metazoa</taxon>
        <taxon>Chordata</taxon>
        <taxon>Craniata</taxon>
        <taxon>Vertebrata</taxon>
        <taxon>Euteleostomi</taxon>
        <taxon>Actinopterygii</taxon>
        <taxon>Neopterygii</taxon>
        <taxon>Teleostei</taxon>
        <taxon>Ostariophysi</taxon>
        <taxon>Cypriniformes</taxon>
        <taxon>Cyprinidae</taxon>
        <taxon>Labeoninae</taxon>
        <taxon>Labeonini</taxon>
        <taxon>Cirrhinus</taxon>
    </lineage>
</organism>
<dbReference type="EMBL" id="JAYMGO010000006">
    <property type="protein sequence ID" value="KAL1272527.1"/>
    <property type="molecule type" value="Genomic_DNA"/>
</dbReference>
<evidence type="ECO:0000256" key="1">
    <source>
        <dbReference type="SAM" id="MobiDB-lite"/>
    </source>
</evidence>
<reference evidence="3 4" key="1">
    <citation type="submission" date="2023-09" db="EMBL/GenBank/DDBJ databases">
        <authorList>
            <person name="Wang M."/>
        </authorList>
    </citation>
    <scope>NUCLEOTIDE SEQUENCE [LARGE SCALE GENOMIC DNA]</scope>
    <source>
        <strain evidence="3">GT-2023</strain>
        <tissue evidence="3">Liver</tissue>
    </source>
</reference>
<dbReference type="Gene3D" id="2.10.50.10">
    <property type="entry name" value="Tumor Necrosis Factor Receptor, subunit A, domain 2"/>
    <property type="match status" value="1"/>
</dbReference>
<protein>
    <submittedName>
        <fullName evidence="3">Uncharacterized protein</fullName>
    </submittedName>
</protein>
<proteinExistence type="predicted"/>
<accession>A0ABR3N6U9</accession>
<sequence length="254" mass="28846">MSLHVFTLSPGHIGFGLFILMRCTPLLCGERRNVTGERCHSSYKAAGFCVWLYNVTGPPNMNMKKDAAKPVLQVSIPKYHVQRMVTVCKPRKRCEPGYQLRRTGRFDYNYYCEPCQINTYNDAEDSTCKLITKCDGGEIFPGNQTHNARCASSVPQLTTVHAGNQEEKNSQTTHSFMVACLVVTVLTFLVFIMYTAFQTFKYKMHTKISHPYTQRIVLPSDTCSCKLSKEEQGEENDSNTEVSDVPCKHDFHFP</sequence>
<keyword evidence="2" id="KW-1133">Transmembrane helix</keyword>
<feature type="region of interest" description="Disordered" evidence="1">
    <location>
        <begin position="234"/>
        <end position="254"/>
    </location>
</feature>
<dbReference type="PANTHER" id="PTHR47388:SF1">
    <property type="entry name" value="TUMOR NECROSIS FACTOR RECEPTOR SUPERFAMILY MEMBER 18"/>
    <property type="match status" value="1"/>
</dbReference>
<keyword evidence="4" id="KW-1185">Reference proteome</keyword>
<feature type="transmembrane region" description="Helical" evidence="2">
    <location>
        <begin position="176"/>
        <end position="197"/>
    </location>
</feature>
<name>A0ABR3N6U9_9TELE</name>
<keyword evidence="2" id="KW-0812">Transmembrane</keyword>
<dbReference type="PANTHER" id="PTHR47388">
    <property type="entry name" value="TUMOR NECROSIS FACTOR RECEPTOR SUPERFAMILY MEMBER 18"/>
    <property type="match status" value="1"/>
</dbReference>
<dbReference type="InterPro" id="IPR053107">
    <property type="entry name" value="TNFRSF18"/>
</dbReference>
<evidence type="ECO:0000313" key="4">
    <source>
        <dbReference type="Proteomes" id="UP001558613"/>
    </source>
</evidence>
<keyword evidence="2" id="KW-0472">Membrane</keyword>
<dbReference type="SUPFAM" id="SSF57586">
    <property type="entry name" value="TNF receptor-like"/>
    <property type="match status" value="1"/>
</dbReference>
<evidence type="ECO:0000256" key="2">
    <source>
        <dbReference type="SAM" id="Phobius"/>
    </source>
</evidence>
<evidence type="ECO:0000313" key="3">
    <source>
        <dbReference type="EMBL" id="KAL1272527.1"/>
    </source>
</evidence>
<comment type="caution">
    <text evidence="3">The sequence shown here is derived from an EMBL/GenBank/DDBJ whole genome shotgun (WGS) entry which is preliminary data.</text>
</comment>
<dbReference type="Proteomes" id="UP001558613">
    <property type="component" value="Unassembled WGS sequence"/>
</dbReference>
<gene>
    <name evidence="3" type="ORF">QQF64_028389</name>
</gene>